<feature type="modified residue" description="4-aspartylphosphate" evidence="6">
    <location>
        <position position="51"/>
    </location>
</feature>
<dbReference type="AlphaFoldDB" id="A0A4R8UZS8"/>
<dbReference type="InterPro" id="IPR039420">
    <property type="entry name" value="WalR-like"/>
</dbReference>
<evidence type="ECO:0000256" key="5">
    <source>
        <dbReference type="ARBA" id="ARBA00023163"/>
    </source>
</evidence>
<feature type="domain" description="Response regulatory" evidence="8">
    <location>
        <begin position="2"/>
        <end position="115"/>
    </location>
</feature>
<dbReference type="PANTHER" id="PTHR48111:SF1">
    <property type="entry name" value="TWO-COMPONENT RESPONSE REGULATOR ORR33"/>
    <property type="match status" value="1"/>
</dbReference>
<dbReference type="Pfam" id="PF00072">
    <property type="entry name" value="Response_reg"/>
    <property type="match status" value="1"/>
</dbReference>
<dbReference type="RefSeq" id="WP_092340473.1">
    <property type="nucleotide sequence ID" value="NZ_FNIB01000005.1"/>
</dbReference>
<dbReference type="CDD" id="cd00383">
    <property type="entry name" value="trans_reg_C"/>
    <property type="match status" value="1"/>
</dbReference>
<dbReference type="Proteomes" id="UP000298252">
    <property type="component" value="Unassembled WGS sequence"/>
</dbReference>
<dbReference type="InterPro" id="IPR011006">
    <property type="entry name" value="CheY-like_superfamily"/>
</dbReference>
<evidence type="ECO:0000256" key="7">
    <source>
        <dbReference type="PROSITE-ProRule" id="PRU01091"/>
    </source>
</evidence>
<reference evidence="10 12" key="1">
    <citation type="submission" date="2016-10" db="EMBL/GenBank/DDBJ databases">
        <authorList>
            <person name="Varghese N."/>
            <person name="Submissions S."/>
        </authorList>
    </citation>
    <scope>NUCLEOTIDE SEQUENCE [LARGE SCALE GENOMIC DNA]</scope>
    <source>
        <strain evidence="10 12">CGMCC 1.11215</strain>
    </source>
</reference>
<evidence type="ECO:0000313" key="12">
    <source>
        <dbReference type="Proteomes" id="UP000199639"/>
    </source>
</evidence>
<dbReference type="Gene3D" id="6.10.250.690">
    <property type="match status" value="1"/>
</dbReference>
<proteinExistence type="predicted"/>
<evidence type="ECO:0000259" key="8">
    <source>
        <dbReference type="PROSITE" id="PS50110"/>
    </source>
</evidence>
<dbReference type="PROSITE" id="PS50110">
    <property type="entry name" value="RESPONSE_REGULATORY"/>
    <property type="match status" value="1"/>
</dbReference>
<keyword evidence="1 6" id="KW-0597">Phosphoprotein</keyword>
<dbReference type="InterPro" id="IPR036388">
    <property type="entry name" value="WH-like_DNA-bd_sf"/>
</dbReference>
<name>A0A4R8UZS8_9MICO</name>
<sequence length="231" mass="25534">MRVLVIEDDAAVADGLIDGLNYANFETLRVATGGAGLAALATFRPDIVLLDLGLPDMDGTDVCRAIRSKEQTPIIVVSARDDEMDRVIALEIGADDYVVKPFGMRELVARIRAVSRRTASPETDAPPATERRFGPLVIDTRAQRVLLADEPVHLTAKEFDLLVYLSDEPGAALRRADILHDVWDTNWYGTTKTLDAHIAAIRKKLGDPRWIQSVRGVGFRFEQPTFAEPNR</sequence>
<evidence type="ECO:0000256" key="3">
    <source>
        <dbReference type="ARBA" id="ARBA00023015"/>
    </source>
</evidence>
<dbReference type="STRING" id="1424659.SAMN05216368_105310"/>
<dbReference type="PANTHER" id="PTHR48111">
    <property type="entry name" value="REGULATOR OF RPOS"/>
    <property type="match status" value="1"/>
</dbReference>
<evidence type="ECO:0000313" key="11">
    <source>
        <dbReference type="EMBL" id="TFB73792.1"/>
    </source>
</evidence>
<dbReference type="GO" id="GO:0000156">
    <property type="term" value="F:phosphorelay response regulator activity"/>
    <property type="evidence" value="ECO:0007669"/>
    <property type="project" value="TreeGrafter"/>
</dbReference>
<dbReference type="PROSITE" id="PS51755">
    <property type="entry name" value="OMPR_PHOB"/>
    <property type="match status" value="1"/>
</dbReference>
<keyword evidence="2" id="KW-0902">Two-component regulatory system</keyword>
<keyword evidence="3" id="KW-0805">Transcription regulation</keyword>
<dbReference type="EMBL" id="FNIB01000005">
    <property type="protein sequence ID" value="SDN46952.1"/>
    <property type="molecule type" value="Genomic_DNA"/>
</dbReference>
<keyword evidence="13" id="KW-1185">Reference proteome</keyword>
<dbReference type="SUPFAM" id="SSF52172">
    <property type="entry name" value="CheY-like"/>
    <property type="match status" value="1"/>
</dbReference>
<feature type="domain" description="OmpR/PhoB-type" evidence="9">
    <location>
        <begin position="128"/>
        <end position="223"/>
    </location>
</feature>
<keyword evidence="4 7" id="KW-0238">DNA-binding</keyword>
<dbReference type="GO" id="GO:0000976">
    <property type="term" value="F:transcription cis-regulatory region binding"/>
    <property type="evidence" value="ECO:0007669"/>
    <property type="project" value="TreeGrafter"/>
</dbReference>
<gene>
    <name evidence="11" type="ORF">E3O21_16105</name>
    <name evidence="10" type="ORF">SAMN05216368_105310</name>
</gene>
<dbReference type="Gene3D" id="3.40.50.2300">
    <property type="match status" value="1"/>
</dbReference>
<dbReference type="GO" id="GO:0032993">
    <property type="term" value="C:protein-DNA complex"/>
    <property type="evidence" value="ECO:0007669"/>
    <property type="project" value="TreeGrafter"/>
</dbReference>
<dbReference type="SMART" id="SM00862">
    <property type="entry name" value="Trans_reg_C"/>
    <property type="match status" value="1"/>
</dbReference>
<protein>
    <submittedName>
        <fullName evidence="10">DNA-binding response regulator, OmpR family, contains REC and winged-helix (WHTH) domain</fullName>
    </submittedName>
    <submittedName>
        <fullName evidence="11">Response regulator transcription factor</fullName>
    </submittedName>
</protein>
<dbReference type="Gene3D" id="1.10.10.10">
    <property type="entry name" value="Winged helix-like DNA-binding domain superfamily/Winged helix DNA-binding domain"/>
    <property type="match status" value="1"/>
</dbReference>
<evidence type="ECO:0000313" key="13">
    <source>
        <dbReference type="Proteomes" id="UP000298252"/>
    </source>
</evidence>
<evidence type="ECO:0000313" key="10">
    <source>
        <dbReference type="EMBL" id="SDN46952.1"/>
    </source>
</evidence>
<dbReference type="Proteomes" id="UP000199639">
    <property type="component" value="Unassembled WGS sequence"/>
</dbReference>
<evidence type="ECO:0000256" key="2">
    <source>
        <dbReference type="ARBA" id="ARBA00023012"/>
    </source>
</evidence>
<dbReference type="SUPFAM" id="SSF46894">
    <property type="entry name" value="C-terminal effector domain of the bipartite response regulators"/>
    <property type="match status" value="1"/>
</dbReference>
<keyword evidence="5" id="KW-0804">Transcription</keyword>
<accession>A0A4R8UZS8</accession>
<dbReference type="InterPro" id="IPR016032">
    <property type="entry name" value="Sig_transdc_resp-reg_C-effctor"/>
</dbReference>
<organism evidence="10 12">
    <name type="scientific">Cryobacterium flavum</name>
    <dbReference type="NCBI Taxonomy" id="1424659"/>
    <lineage>
        <taxon>Bacteria</taxon>
        <taxon>Bacillati</taxon>
        <taxon>Actinomycetota</taxon>
        <taxon>Actinomycetes</taxon>
        <taxon>Micrococcales</taxon>
        <taxon>Microbacteriaceae</taxon>
        <taxon>Cryobacterium</taxon>
    </lineage>
</organism>
<dbReference type="GO" id="GO:0005829">
    <property type="term" value="C:cytosol"/>
    <property type="evidence" value="ECO:0007669"/>
    <property type="project" value="TreeGrafter"/>
</dbReference>
<reference evidence="11 13" key="2">
    <citation type="submission" date="2019-03" db="EMBL/GenBank/DDBJ databases">
        <title>Genomics of glacier-inhabiting Cryobacterium strains.</title>
        <authorList>
            <person name="Liu Q."/>
            <person name="Xin Y.-H."/>
        </authorList>
    </citation>
    <scope>NUCLEOTIDE SEQUENCE [LARGE SCALE GENOMIC DNA]</scope>
    <source>
        <strain evidence="11 13">Hh8</strain>
    </source>
</reference>
<evidence type="ECO:0000256" key="1">
    <source>
        <dbReference type="ARBA" id="ARBA00022553"/>
    </source>
</evidence>
<evidence type="ECO:0000256" key="4">
    <source>
        <dbReference type="ARBA" id="ARBA00023125"/>
    </source>
</evidence>
<evidence type="ECO:0000256" key="6">
    <source>
        <dbReference type="PROSITE-ProRule" id="PRU00169"/>
    </source>
</evidence>
<feature type="DNA-binding region" description="OmpR/PhoB-type" evidence="7">
    <location>
        <begin position="128"/>
        <end position="223"/>
    </location>
</feature>
<dbReference type="InterPro" id="IPR001867">
    <property type="entry name" value="OmpR/PhoB-type_DNA-bd"/>
</dbReference>
<evidence type="ECO:0000259" key="9">
    <source>
        <dbReference type="PROSITE" id="PS51755"/>
    </source>
</evidence>
<dbReference type="SMART" id="SM00448">
    <property type="entry name" value="REC"/>
    <property type="match status" value="1"/>
</dbReference>
<dbReference type="EMBL" id="SOFD01000038">
    <property type="protein sequence ID" value="TFB73792.1"/>
    <property type="molecule type" value="Genomic_DNA"/>
</dbReference>
<dbReference type="InterPro" id="IPR001789">
    <property type="entry name" value="Sig_transdc_resp-reg_receiver"/>
</dbReference>
<dbReference type="Pfam" id="PF00486">
    <property type="entry name" value="Trans_reg_C"/>
    <property type="match status" value="1"/>
</dbReference>
<dbReference type="GO" id="GO:0006355">
    <property type="term" value="P:regulation of DNA-templated transcription"/>
    <property type="evidence" value="ECO:0007669"/>
    <property type="project" value="InterPro"/>
</dbReference>